<name>A0A0B6ZGB7_9EUPU</name>
<evidence type="ECO:0000313" key="2">
    <source>
        <dbReference type="EMBL" id="CEK66780.1"/>
    </source>
</evidence>
<reference evidence="2" key="1">
    <citation type="submission" date="2014-12" db="EMBL/GenBank/DDBJ databases">
        <title>Insight into the proteome of Arion vulgaris.</title>
        <authorList>
            <person name="Aradska J."/>
            <person name="Bulat T."/>
            <person name="Smidak R."/>
            <person name="Sarate P."/>
            <person name="Gangsoo J."/>
            <person name="Sialana F."/>
            <person name="Bilban M."/>
            <person name="Lubec G."/>
        </authorList>
    </citation>
    <scope>NUCLEOTIDE SEQUENCE</scope>
    <source>
        <tissue evidence="2">Skin</tissue>
    </source>
</reference>
<feature type="compositionally biased region" description="Low complexity" evidence="1">
    <location>
        <begin position="108"/>
        <end position="128"/>
    </location>
</feature>
<feature type="non-terminal residue" evidence="2">
    <location>
        <position position="1"/>
    </location>
</feature>
<feature type="compositionally biased region" description="Basic and acidic residues" evidence="1">
    <location>
        <begin position="53"/>
        <end position="66"/>
    </location>
</feature>
<protein>
    <submittedName>
        <fullName evidence="2">Uncharacterized protein</fullName>
    </submittedName>
</protein>
<organism evidence="2">
    <name type="scientific">Arion vulgaris</name>
    <dbReference type="NCBI Taxonomy" id="1028688"/>
    <lineage>
        <taxon>Eukaryota</taxon>
        <taxon>Metazoa</taxon>
        <taxon>Spiralia</taxon>
        <taxon>Lophotrochozoa</taxon>
        <taxon>Mollusca</taxon>
        <taxon>Gastropoda</taxon>
        <taxon>Heterobranchia</taxon>
        <taxon>Euthyneura</taxon>
        <taxon>Panpulmonata</taxon>
        <taxon>Eupulmonata</taxon>
        <taxon>Stylommatophora</taxon>
        <taxon>Helicina</taxon>
        <taxon>Arionoidea</taxon>
        <taxon>Arionidae</taxon>
        <taxon>Arion</taxon>
    </lineage>
</organism>
<dbReference type="AlphaFoldDB" id="A0A0B6ZGB7"/>
<feature type="compositionally biased region" description="Low complexity" evidence="1">
    <location>
        <begin position="37"/>
        <end position="51"/>
    </location>
</feature>
<sequence length="128" mass="13497">SHTSVASSLSPPSSSAALPNFLRVPVWDATLTTNRQSPSTSSSSVAVGSGTRKTKEDPMTVKSENDIKVYVETTMNELLGWYGLPKMDNLDTPQLTIGDYPVSLPQRSPSRPTLTSSTATPAAASSSP</sequence>
<feature type="region of interest" description="Disordered" evidence="1">
    <location>
        <begin position="92"/>
        <end position="128"/>
    </location>
</feature>
<feature type="non-terminal residue" evidence="2">
    <location>
        <position position="128"/>
    </location>
</feature>
<gene>
    <name evidence="2" type="primary">ORF60135</name>
</gene>
<evidence type="ECO:0000256" key="1">
    <source>
        <dbReference type="SAM" id="MobiDB-lite"/>
    </source>
</evidence>
<dbReference type="EMBL" id="HACG01019915">
    <property type="protein sequence ID" value="CEK66780.1"/>
    <property type="molecule type" value="Transcribed_RNA"/>
</dbReference>
<accession>A0A0B6ZGB7</accession>
<feature type="region of interest" description="Disordered" evidence="1">
    <location>
        <begin position="31"/>
        <end position="66"/>
    </location>
</feature>
<proteinExistence type="predicted"/>